<comment type="caution">
    <text evidence="2">The sequence shown here is derived from an EMBL/GenBank/DDBJ whole genome shotgun (WGS) entry which is preliminary data.</text>
</comment>
<dbReference type="Proteomes" id="UP000653305">
    <property type="component" value="Unassembled WGS sequence"/>
</dbReference>
<gene>
    <name evidence="2" type="ORF">PHJA_002405200</name>
</gene>
<dbReference type="AlphaFoldDB" id="A0A830D887"/>
<feature type="region of interest" description="Disordered" evidence="1">
    <location>
        <begin position="1"/>
        <end position="49"/>
    </location>
</feature>
<reference evidence="2" key="1">
    <citation type="submission" date="2020-07" db="EMBL/GenBank/DDBJ databases">
        <title>Ethylene signaling mediates host invasion by parasitic plants.</title>
        <authorList>
            <person name="Yoshida S."/>
        </authorList>
    </citation>
    <scope>NUCLEOTIDE SEQUENCE</scope>
    <source>
        <strain evidence="2">Okayama</strain>
    </source>
</reference>
<evidence type="ECO:0000313" key="3">
    <source>
        <dbReference type="Proteomes" id="UP000653305"/>
    </source>
</evidence>
<organism evidence="2 3">
    <name type="scientific">Phtheirospermum japonicum</name>
    <dbReference type="NCBI Taxonomy" id="374723"/>
    <lineage>
        <taxon>Eukaryota</taxon>
        <taxon>Viridiplantae</taxon>
        <taxon>Streptophyta</taxon>
        <taxon>Embryophyta</taxon>
        <taxon>Tracheophyta</taxon>
        <taxon>Spermatophyta</taxon>
        <taxon>Magnoliopsida</taxon>
        <taxon>eudicotyledons</taxon>
        <taxon>Gunneridae</taxon>
        <taxon>Pentapetalae</taxon>
        <taxon>asterids</taxon>
        <taxon>lamiids</taxon>
        <taxon>Lamiales</taxon>
        <taxon>Orobanchaceae</taxon>
        <taxon>Orobanchaceae incertae sedis</taxon>
        <taxon>Phtheirospermum</taxon>
    </lineage>
</organism>
<evidence type="ECO:0000313" key="2">
    <source>
        <dbReference type="EMBL" id="GFQ02612.1"/>
    </source>
</evidence>
<name>A0A830D887_9LAMI</name>
<accession>A0A830D887</accession>
<protein>
    <submittedName>
        <fullName evidence="2">Uncharacterized protein</fullName>
    </submittedName>
</protein>
<keyword evidence="3" id="KW-1185">Reference proteome</keyword>
<evidence type="ECO:0000256" key="1">
    <source>
        <dbReference type="SAM" id="MobiDB-lite"/>
    </source>
</evidence>
<feature type="compositionally biased region" description="Low complexity" evidence="1">
    <location>
        <begin position="19"/>
        <end position="34"/>
    </location>
</feature>
<proteinExistence type="predicted"/>
<dbReference type="EMBL" id="BMAC01000760">
    <property type="protein sequence ID" value="GFQ02612.1"/>
    <property type="molecule type" value="Genomic_DNA"/>
</dbReference>
<sequence>MQPNFQPSLPFPPSNPRFSKPASSSSLNRSAAMSRTRPSPLPSSVSSPLHRFSLSRSPAELGAVASMLPLHSAVAVCKVDVVPELIVFELSSSFSGDGPVSSKVIMLADLRSYLLVSGTKAGLS</sequence>
<dbReference type="OrthoDB" id="905362at2759"/>